<dbReference type="EMBL" id="JACOOQ010000002">
    <property type="protein sequence ID" value="MBC5639243.1"/>
    <property type="molecule type" value="Genomic_DNA"/>
</dbReference>
<dbReference type="Pfam" id="PF00356">
    <property type="entry name" value="LacI"/>
    <property type="match status" value="1"/>
</dbReference>
<dbReference type="PROSITE" id="PS50932">
    <property type="entry name" value="HTH_LACI_2"/>
    <property type="match status" value="1"/>
</dbReference>
<feature type="domain" description="HTH lacI-type" evidence="5">
    <location>
        <begin position="6"/>
        <end position="50"/>
    </location>
</feature>
<keyword evidence="3 6" id="KW-0238">DNA-binding</keyword>
<evidence type="ECO:0000256" key="4">
    <source>
        <dbReference type="ARBA" id="ARBA00023163"/>
    </source>
</evidence>
<dbReference type="InterPro" id="IPR046335">
    <property type="entry name" value="LacI/GalR-like_sensor"/>
</dbReference>
<comment type="caution">
    <text evidence="6">The sequence shown here is derived from an EMBL/GenBank/DDBJ whole genome shotgun (WGS) entry which is preliminary data.</text>
</comment>
<organism evidence="6 7">
    <name type="scientific">Clostridium lentum</name>
    <dbReference type="NCBI Taxonomy" id="2763037"/>
    <lineage>
        <taxon>Bacteria</taxon>
        <taxon>Bacillati</taxon>
        <taxon>Bacillota</taxon>
        <taxon>Clostridia</taxon>
        <taxon>Eubacteriales</taxon>
        <taxon>Clostridiaceae</taxon>
        <taxon>Clostridium</taxon>
    </lineage>
</organism>
<reference evidence="6" key="1">
    <citation type="submission" date="2020-08" db="EMBL/GenBank/DDBJ databases">
        <title>Genome public.</title>
        <authorList>
            <person name="Liu C."/>
            <person name="Sun Q."/>
        </authorList>
    </citation>
    <scope>NUCLEOTIDE SEQUENCE</scope>
    <source>
        <strain evidence="6">NSJ-42</strain>
    </source>
</reference>
<keyword evidence="1" id="KW-0678">Repressor</keyword>
<dbReference type="InterPro" id="IPR010982">
    <property type="entry name" value="Lambda_DNA-bd_dom_sf"/>
</dbReference>
<dbReference type="SUPFAM" id="SSF53822">
    <property type="entry name" value="Periplasmic binding protein-like I"/>
    <property type="match status" value="1"/>
</dbReference>
<dbReference type="PANTHER" id="PTHR30146">
    <property type="entry name" value="LACI-RELATED TRANSCRIPTIONAL REPRESSOR"/>
    <property type="match status" value="1"/>
</dbReference>
<dbReference type="RefSeq" id="WP_186834577.1">
    <property type="nucleotide sequence ID" value="NZ_JACOOQ010000002.1"/>
</dbReference>
<dbReference type="InterPro" id="IPR000843">
    <property type="entry name" value="HTH_LacI"/>
</dbReference>
<keyword evidence="7" id="KW-1185">Reference proteome</keyword>
<keyword evidence="4" id="KW-0804">Transcription</keyword>
<dbReference type="Proteomes" id="UP000662088">
    <property type="component" value="Unassembled WGS sequence"/>
</dbReference>
<name>A0A8I0ABZ8_9CLOT</name>
<keyword evidence="2" id="KW-0805">Transcription regulation</keyword>
<dbReference type="GO" id="GO:0003700">
    <property type="term" value="F:DNA-binding transcription factor activity"/>
    <property type="evidence" value="ECO:0007669"/>
    <property type="project" value="TreeGrafter"/>
</dbReference>
<proteinExistence type="predicted"/>
<dbReference type="InterPro" id="IPR028082">
    <property type="entry name" value="Peripla_BP_I"/>
</dbReference>
<dbReference type="Gene3D" id="3.40.50.2300">
    <property type="match status" value="2"/>
</dbReference>
<dbReference type="AlphaFoldDB" id="A0A8I0ABZ8"/>
<dbReference type="Pfam" id="PF13377">
    <property type="entry name" value="Peripla_BP_3"/>
    <property type="match status" value="1"/>
</dbReference>
<dbReference type="Gene3D" id="1.10.260.40">
    <property type="entry name" value="lambda repressor-like DNA-binding domains"/>
    <property type="match status" value="1"/>
</dbReference>
<evidence type="ECO:0000256" key="2">
    <source>
        <dbReference type="ARBA" id="ARBA00023015"/>
    </source>
</evidence>
<evidence type="ECO:0000313" key="6">
    <source>
        <dbReference type="EMBL" id="MBC5639243.1"/>
    </source>
</evidence>
<dbReference type="SUPFAM" id="SSF47413">
    <property type="entry name" value="lambda repressor-like DNA-binding domains"/>
    <property type="match status" value="1"/>
</dbReference>
<dbReference type="GO" id="GO:0000976">
    <property type="term" value="F:transcription cis-regulatory region binding"/>
    <property type="evidence" value="ECO:0007669"/>
    <property type="project" value="TreeGrafter"/>
</dbReference>
<evidence type="ECO:0000256" key="1">
    <source>
        <dbReference type="ARBA" id="ARBA00022491"/>
    </source>
</evidence>
<evidence type="ECO:0000313" key="7">
    <source>
        <dbReference type="Proteomes" id="UP000662088"/>
    </source>
</evidence>
<sequence>MQNKKITAQDIADKLNISRNTVSKALNNTGNISEDTKMKVIQTAFEMGYKNFSQENKNITFKNKEIALFTTNMPNSSHFGSKFLSGFEKKISSFGIKLSIYIIREDDLLSRKLPSNFQTELIDAIICIEMFDANYSNFICKLGIPTLFIDCPTTKECPNLKSDILLMENYNSVYTVTKNLINNGCKNISFVGDPNHCQSFYERWQGYCSALLDYNIQLDKSTCILDNDSNPYSDSSWLRDNIKKLDKLPDAFICANDFIAVSLVNALKSINISIPEDTLVCGFDGSLEAKIIVSQLTTITIPSYDMGNLAAELIISRIKDNSTPFKTVHVKTSIDYRESTGFNIINTL</sequence>
<dbReference type="PANTHER" id="PTHR30146:SF148">
    <property type="entry name" value="HTH-TYPE TRANSCRIPTIONAL REPRESSOR PURR-RELATED"/>
    <property type="match status" value="1"/>
</dbReference>
<evidence type="ECO:0000256" key="3">
    <source>
        <dbReference type="ARBA" id="ARBA00023125"/>
    </source>
</evidence>
<dbReference type="SMART" id="SM00354">
    <property type="entry name" value="HTH_LACI"/>
    <property type="match status" value="1"/>
</dbReference>
<evidence type="ECO:0000259" key="5">
    <source>
        <dbReference type="PROSITE" id="PS50932"/>
    </source>
</evidence>
<accession>A0A8I0ABZ8</accession>
<protein>
    <submittedName>
        <fullName evidence="6">LacI family DNA-binding transcriptional regulator</fullName>
    </submittedName>
</protein>
<gene>
    <name evidence="6" type="ORF">H8R92_02110</name>
</gene>
<dbReference type="CDD" id="cd01392">
    <property type="entry name" value="HTH_LacI"/>
    <property type="match status" value="1"/>
</dbReference>